<dbReference type="InterPro" id="IPR005501">
    <property type="entry name" value="LamB/YcsF/PxpA-like"/>
</dbReference>
<comment type="function">
    <text evidence="1">Catalyzes the cleavage of 5-oxoproline to form L-glutamate coupled to the hydrolysis of ATP to ADP and inorganic phosphate.</text>
</comment>
<comment type="subunit">
    <text evidence="1">Forms a complex composed of PxpA, PxpB and PxpC.</text>
</comment>
<gene>
    <name evidence="1" type="primary">pxpA</name>
    <name evidence="2" type="ORF">D2962_01980</name>
</gene>
<comment type="similarity">
    <text evidence="1">Belongs to the LamB/PxpA family.</text>
</comment>
<dbReference type="CDD" id="cd10787">
    <property type="entry name" value="LamB_YcsF_like"/>
    <property type="match status" value="1"/>
</dbReference>
<dbReference type="NCBIfam" id="NF003816">
    <property type="entry name" value="PRK05406.1-5"/>
    <property type="match status" value="1"/>
</dbReference>
<dbReference type="InterPro" id="IPR011330">
    <property type="entry name" value="Glyco_hydro/deAcase_b/a-brl"/>
</dbReference>
<evidence type="ECO:0000256" key="1">
    <source>
        <dbReference type="HAMAP-Rule" id="MF_00691"/>
    </source>
</evidence>
<dbReference type="PANTHER" id="PTHR30292:SF0">
    <property type="entry name" value="5-OXOPROLINASE SUBUNIT A"/>
    <property type="match status" value="1"/>
</dbReference>
<dbReference type="AlphaFoldDB" id="A0A3G2R345"/>
<keyword evidence="3" id="KW-1185">Reference proteome</keyword>
<dbReference type="EC" id="3.5.2.9" evidence="1"/>
<dbReference type="HAMAP" id="MF_00691">
    <property type="entry name" value="PxpA"/>
    <property type="match status" value="1"/>
</dbReference>
<evidence type="ECO:0000313" key="2">
    <source>
        <dbReference type="EMBL" id="AYO29538.1"/>
    </source>
</evidence>
<accession>A0A3G2R345</accession>
<dbReference type="GO" id="GO:0017168">
    <property type="term" value="F:5-oxoprolinase (ATP-hydrolyzing) activity"/>
    <property type="evidence" value="ECO:0007669"/>
    <property type="project" value="UniProtKB-UniRule"/>
</dbReference>
<dbReference type="KEGG" id="bacg:D2962_01980"/>
<dbReference type="EMBL" id="CP033169">
    <property type="protein sequence ID" value="AYO29538.1"/>
    <property type="molecule type" value="Genomic_DNA"/>
</dbReference>
<dbReference type="GO" id="GO:0005524">
    <property type="term" value="F:ATP binding"/>
    <property type="evidence" value="ECO:0007669"/>
    <property type="project" value="UniProtKB-UniRule"/>
</dbReference>
<dbReference type="Gene3D" id="3.20.20.370">
    <property type="entry name" value="Glycoside hydrolase/deacetylase"/>
    <property type="match status" value="1"/>
</dbReference>
<dbReference type="GO" id="GO:0005975">
    <property type="term" value="P:carbohydrate metabolic process"/>
    <property type="evidence" value="ECO:0007669"/>
    <property type="project" value="InterPro"/>
</dbReference>
<dbReference type="Proteomes" id="UP000280960">
    <property type="component" value="Chromosome"/>
</dbReference>
<sequence>MKIDICCDMGESFGSFRVGIDDEVVKFISSANIACGFHGGDPMVIDKTVKISKEHHVAVGAHPGFPDLLGFGRRNMDLTQQEINNYVIYQIGALKVFAEVNGIALQHVKAHGALYNMAAVNETVALSVAEAIASVDPNLICVGMANTAMQRAAEKVGLRFACEVFADRNINPDGTLVSRKLPNAMIYDHEVACARVLRMIKEGVVEAIDGSLLPVRVDTICVHGDNLEAVKFAQTIKTALEENGVEVTPMGTFL</sequence>
<proteinExistence type="inferred from homology"/>
<dbReference type="PANTHER" id="PTHR30292">
    <property type="entry name" value="UNCHARACTERIZED PROTEIN YBGL-RELATED"/>
    <property type="match status" value="1"/>
</dbReference>
<organism evidence="2 3">
    <name type="scientific">Biomaibacter acetigenes</name>
    <dbReference type="NCBI Taxonomy" id="2316383"/>
    <lineage>
        <taxon>Bacteria</taxon>
        <taxon>Bacillati</taxon>
        <taxon>Bacillota</taxon>
        <taxon>Clostridia</taxon>
        <taxon>Thermosediminibacterales</taxon>
        <taxon>Tepidanaerobacteraceae</taxon>
        <taxon>Biomaibacter</taxon>
    </lineage>
</organism>
<dbReference type="NCBIfam" id="NF003814">
    <property type="entry name" value="PRK05406.1-3"/>
    <property type="match status" value="1"/>
</dbReference>
<keyword evidence="1" id="KW-0067">ATP-binding</keyword>
<reference evidence="2 3" key="1">
    <citation type="submission" date="2018-10" db="EMBL/GenBank/DDBJ databases">
        <authorList>
            <person name="Zhang X."/>
        </authorList>
    </citation>
    <scope>NUCLEOTIDE SEQUENCE [LARGE SCALE GENOMIC DNA]</scope>
    <source>
        <strain evidence="2 3">SK-G1</strain>
    </source>
</reference>
<name>A0A3G2R345_9FIRM</name>
<dbReference type="RefSeq" id="WP_122013945.1">
    <property type="nucleotide sequence ID" value="NZ_CP033169.1"/>
</dbReference>
<evidence type="ECO:0000313" key="3">
    <source>
        <dbReference type="Proteomes" id="UP000280960"/>
    </source>
</evidence>
<keyword evidence="1" id="KW-0378">Hydrolase</keyword>
<comment type="catalytic activity">
    <reaction evidence="1">
        <text>5-oxo-L-proline + ATP + 2 H2O = L-glutamate + ADP + phosphate + H(+)</text>
        <dbReference type="Rhea" id="RHEA:10348"/>
        <dbReference type="ChEBI" id="CHEBI:15377"/>
        <dbReference type="ChEBI" id="CHEBI:15378"/>
        <dbReference type="ChEBI" id="CHEBI:29985"/>
        <dbReference type="ChEBI" id="CHEBI:30616"/>
        <dbReference type="ChEBI" id="CHEBI:43474"/>
        <dbReference type="ChEBI" id="CHEBI:58402"/>
        <dbReference type="ChEBI" id="CHEBI:456216"/>
        <dbReference type="EC" id="3.5.2.9"/>
    </reaction>
</comment>
<keyword evidence="1" id="KW-0547">Nucleotide-binding</keyword>
<protein>
    <recommendedName>
        <fullName evidence="1">5-oxoprolinase subunit A</fullName>
        <shortName evidence="1">5-OPase subunit A</shortName>
        <ecNumber evidence="1">3.5.2.9</ecNumber>
    </recommendedName>
    <alternativeName>
        <fullName evidence="1">5-oxoprolinase (ATP-hydrolyzing) subunit A</fullName>
    </alternativeName>
</protein>
<dbReference type="Pfam" id="PF03746">
    <property type="entry name" value="LamB_YcsF"/>
    <property type="match status" value="1"/>
</dbReference>
<dbReference type="SUPFAM" id="SSF88713">
    <property type="entry name" value="Glycoside hydrolase/deacetylase"/>
    <property type="match status" value="1"/>
</dbReference>